<sequence length="383" mass="41886">MASCLSSPGRVQKEQVYRGLETRAIAPAQDHQQPSFGDRAVGDVRVKPRQSALDALQRERETHLQLTPMPSTPPPRSLAPSDLSPATLSVWRRLFSSPPVPLEFPDENRPPGSLALGITGSPNAGRTQPYGRKRILTAKGAQGSSSGLLIDEKDKLTPASDTEGTKDHKKKKGKQNHTRVQRKNRMKKNKSREENIQPPVESALGLDPQTFTMTNQLNWQSQIPGDECPSQITASSLPLAQQGAGKSTIASDSNASDTNPNPSSARNCDTDVDAQFSGHSKLEPPLLAQVSSNQHPAAKLLGVSKSNDSDTDSDTTSDSDIDFDAELFGHLKEEPPKPARMVYRGYLPPCGGDYNYLDYWDASVRDHERLLHQTQRRSGRILS</sequence>
<feature type="region of interest" description="Disordered" evidence="1">
    <location>
        <begin position="102"/>
        <end position="208"/>
    </location>
</feature>
<dbReference type="HOGENOM" id="CLU_721941_0_0_1"/>
<feature type="compositionally biased region" description="Basic residues" evidence="1">
    <location>
        <begin position="167"/>
        <end position="190"/>
    </location>
</feature>
<gene>
    <name evidence="2" type="ORF">GQ26_0450060</name>
</gene>
<name>A0A093XAT6_TALMA</name>
<proteinExistence type="predicted"/>
<feature type="region of interest" description="Disordered" evidence="1">
    <location>
        <begin position="302"/>
        <end position="321"/>
    </location>
</feature>
<organism evidence="2">
    <name type="scientific">Talaromyces marneffei PM1</name>
    <dbReference type="NCBI Taxonomy" id="1077442"/>
    <lineage>
        <taxon>Eukaryota</taxon>
        <taxon>Fungi</taxon>
        <taxon>Dikarya</taxon>
        <taxon>Ascomycota</taxon>
        <taxon>Pezizomycotina</taxon>
        <taxon>Eurotiomycetes</taxon>
        <taxon>Eurotiomycetidae</taxon>
        <taxon>Eurotiales</taxon>
        <taxon>Trichocomaceae</taxon>
        <taxon>Talaromyces</taxon>
        <taxon>Talaromyces sect. Talaromyces</taxon>
    </lineage>
</organism>
<dbReference type="AlphaFoldDB" id="A0A093XAT6"/>
<feature type="region of interest" description="Disordered" evidence="1">
    <location>
        <begin position="238"/>
        <end position="278"/>
    </location>
</feature>
<evidence type="ECO:0000256" key="1">
    <source>
        <dbReference type="SAM" id="MobiDB-lite"/>
    </source>
</evidence>
<protein>
    <submittedName>
        <fullName evidence="2">Uncharacterized protein</fullName>
    </submittedName>
</protein>
<feature type="compositionally biased region" description="Acidic residues" evidence="1">
    <location>
        <begin position="309"/>
        <end position="321"/>
    </location>
</feature>
<evidence type="ECO:0000313" key="2">
    <source>
        <dbReference type="EMBL" id="KFX42348.1"/>
    </source>
</evidence>
<comment type="caution">
    <text evidence="2">The sequence shown here is derived from an EMBL/GenBank/DDBJ whole genome shotgun (WGS) entry which is preliminary data.</text>
</comment>
<feature type="region of interest" description="Disordered" evidence="1">
    <location>
        <begin position="24"/>
        <end position="45"/>
    </location>
</feature>
<feature type="region of interest" description="Disordered" evidence="1">
    <location>
        <begin position="58"/>
        <end position="83"/>
    </location>
</feature>
<accession>A0A093XAT6</accession>
<reference evidence="2" key="2">
    <citation type="journal article" date="2014" name="PLoS Genet.">
        <title>Signature gene expression reveals novel clues to the molecular mechanisms of dimorphic transition in Penicillium marneffei.</title>
        <authorList>
            <person name="Yang E."/>
            <person name="Wang G."/>
            <person name="Cai J."/>
            <person name="Woo P.C."/>
            <person name="Lau S.K."/>
            <person name="Yuen K.-Y."/>
            <person name="Chow W.-N."/>
            <person name="Lin X."/>
        </authorList>
    </citation>
    <scope>NUCLEOTIDE SEQUENCE</scope>
    <source>
        <strain evidence="2">PM1</strain>
    </source>
</reference>
<feature type="compositionally biased region" description="Polar residues" evidence="1">
    <location>
        <begin position="238"/>
        <end position="267"/>
    </location>
</feature>
<dbReference type="EMBL" id="JPOX01000045">
    <property type="protein sequence ID" value="KFX42348.1"/>
    <property type="molecule type" value="Genomic_DNA"/>
</dbReference>
<reference key="1">
    <citation type="journal article" date="2014" name="PLoS Genet.">
        <title>Signature Gene Expression Reveals Novel Clues to the Molecular Mechanisms of Dimorphic Transition in Penicillium marneffei.</title>
        <authorList>
            <person name="Yang E."/>
            <person name="Wang G."/>
            <person name="Cai J."/>
            <person name="Woo P.C."/>
            <person name="Lau S.K."/>
            <person name="Yuen K.-Y."/>
            <person name="Chow W.-N."/>
            <person name="Lin X."/>
        </authorList>
    </citation>
    <scope>NUCLEOTIDE SEQUENCE [LARGE SCALE GENOMIC DNA]</scope>
    <source>
        <strain>PM1</strain>
    </source>
</reference>